<accession>A0A7G1HT78</accession>
<protein>
    <recommendedName>
        <fullName evidence="4">DUF3575 domain-containing protein</fullName>
    </recommendedName>
</protein>
<evidence type="ECO:0000256" key="1">
    <source>
        <dbReference type="SAM" id="Phobius"/>
    </source>
</evidence>
<keyword evidence="3" id="KW-1185">Reference proteome</keyword>
<reference evidence="3" key="1">
    <citation type="submission" date="2020-07" db="EMBL/GenBank/DDBJ databases">
        <title>Complete genome sequencing of Coprobacter sp. strain 2CBH44.</title>
        <authorList>
            <person name="Sakamoto M."/>
            <person name="Murakami T."/>
            <person name="Mori H."/>
        </authorList>
    </citation>
    <scope>NUCLEOTIDE SEQUENCE [LARGE SCALE GENOMIC DNA]</scope>
    <source>
        <strain evidence="3">2CBH44</strain>
    </source>
</reference>
<evidence type="ECO:0008006" key="4">
    <source>
        <dbReference type="Google" id="ProtNLM"/>
    </source>
</evidence>
<dbReference type="InterPro" id="IPR021958">
    <property type="entry name" value="DUF3575"/>
</dbReference>
<keyword evidence="1" id="KW-0472">Membrane</keyword>
<dbReference type="Pfam" id="PF12099">
    <property type="entry name" value="DUF3575"/>
    <property type="match status" value="1"/>
</dbReference>
<dbReference type="KEGG" id="copr:Cop2CBH44_00840"/>
<keyword evidence="1" id="KW-0812">Transmembrane</keyword>
<dbReference type="Proteomes" id="UP000594042">
    <property type="component" value="Chromosome"/>
</dbReference>
<keyword evidence="1" id="KW-1133">Transmembrane helix</keyword>
<evidence type="ECO:0000313" key="3">
    <source>
        <dbReference type="Proteomes" id="UP000594042"/>
    </source>
</evidence>
<dbReference type="AlphaFoldDB" id="A0A7G1HT78"/>
<feature type="transmembrane region" description="Helical" evidence="1">
    <location>
        <begin position="25"/>
        <end position="42"/>
    </location>
</feature>
<proteinExistence type="predicted"/>
<sequence>MVIGLYVSAILWRADRSKVGMRKSVSIFILIFVIVQVSWGAVNGDTVRVHADTAILFRFAPQRLMFYSPYRGNEVAIGEAMALIESHRAAIVRGDAVIRIQGFCRSYPSLRENLAAAKNRSNQVKSYFITHMGMREAYYRTSNEAVAYRGMGDIVALVGIEYRDAALVPVPDSVPEACVRSLPEVIPHRGVSLPVEPLVLVPDIDSMGWSAGAAVAGGQVRRARRVIPLSIKSNLLYDAVLMPSLELEYRFNRRWSVNLEGTMAWWHKDSKHRYYQLAQISPEVRYWFSPQGARRGHYVGLFVGGGWYDLENGGRGYKGEDEHAGLSYGYMFPVGRYFALEAGVGVGFLHTDLEEYVPLDGHYVYRLSSRTNYFGPLKLKLAFVWDIGYWMRMKGGGR</sequence>
<dbReference type="EMBL" id="AP023322">
    <property type="protein sequence ID" value="BCI61731.1"/>
    <property type="molecule type" value="Genomic_DNA"/>
</dbReference>
<evidence type="ECO:0000313" key="2">
    <source>
        <dbReference type="EMBL" id="BCI61731.1"/>
    </source>
</evidence>
<organism evidence="2 3">
    <name type="scientific">Coprobacter secundus subsp. similis</name>
    <dbReference type="NCBI Taxonomy" id="2751153"/>
    <lineage>
        <taxon>Bacteria</taxon>
        <taxon>Pseudomonadati</taxon>
        <taxon>Bacteroidota</taxon>
        <taxon>Bacteroidia</taxon>
        <taxon>Bacteroidales</taxon>
        <taxon>Barnesiellaceae</taxon>
        <taxon>Coprobacter</taxon>
    </lineage>
</organism>
<name>A0A7G1HT78_9BACT</name>
<gene>
    <name evidence="2" type="ORF">Cop2CBH44_00840</name>
</gene>